<dbReference type="EMBL" id="CP020814">
    <property type="protein sequence ID" value="ARK31856.1"/>
    <property type="molecule type" value="Genomic_DNA"/>
</dbReference>
<sequence>MKLTPLQLKKVRKVYGLTFGELGALLNVTDAHLCNIEKGKRRLTDRLMLRLSHELELTDEKLERINSIYDEFKKGEFDVSSNR</sequence>
<dbReference type="KEGG" id="bkw:BkAM31D_19565"/>
<reference evidence="2 3" key="1">
    <citation type="submission" date="2017-04" db="EMBL/GenBank/DDBJ databases">
        <title>Bacillus krulwichiae AM31D Genome sequencing and assembly.</title>
        <authorList>
            <person name="Krulwich T.A."/>
            <person name="Anastor L."/>
            <person name="Ehrlich R."/>
            <person name="Ehrlich G.D."/>
            <person name="Janto B."/>
        </authorList>
    </citation>
    <scope>NUCLEOTIDE SEQUENCE [LARGE SCALE GENOMIC DNA]</scope>
    <source>
        <strain evidence="2 3">AM31D</strain>
    </source>
</reference>
<feature type="domain" description="HTH cro/C1-type" evidence="1">
    <location>
        <begin position="8"/>
        <end position="62"/>
    </location>
</feature>
<dbReference type="SUPFAM" id="SSF47413">
    <property type="entry name" value="lambda repressor-like DNA-binding domains"/>
    <property type="match status" value="1"/>
</dbReference>
<dbReference type="PROSITE" id="PS50943">
    <property type="entry name" value="HTH_CROC1"/>
    <property type="match status" value="1"/>
</dbReference>
<dbReference type="InterPro" id="IPR010982">
    <property type="entry name" value="Lambda_DNA-bd_dom_sf"/>
</dbReference>
<dbReference type="GO" id="GO:0003677">
    <property type="term" value="F:DNA binding"/>
    <property type="evidence" value="ECO:0007669"/>
    <property type="project" value="InterPro"/>
</dbReference>
<dbReference type="Gene3D" id="1.10.260.40">
    <property type="entry name" value="lambda repressor-like DNA-binding domains"/>
    <property type="match status" value="1"/>
</dbReference>
<organism evidence="2 3">
    <name type="scientific">Halalkalibacter krulwichiae</name>
    <dbReference type="NCBI Taxonomy" id="199441"/>
    <lineage>
        <taxon>Bacteria</taxon>
        <taxon>Bacillati</taxon>
        <taxon>Bacillota</taxon>
        <taxon>Bacilli</taxon>
        <taxon>Bacillales</taxon>
        <taxon>Bacillaceae</taxon>
        <taxon>Halalkalibacter</taxon>
    </lineage>
</organism>
<accession>A0A1X9MEL5</accession>
<evidence type="ECO:0000313" key="2">
    <source>
        <dbReference type="EMBL" id="ARK31856.1"/>
    </source>
</evidence>
<dbReference type="SMART" id="SM00530">
    <property type="entry name" value="HTH_XRE"/>
    <property type="match status" value="1"/>
</dbReference>
<evidence type="ECO:0000259" key="1">
    <source>
        <dbReference type="PROSITE" id="PS50943"/>
    </source>
</evidence>
<dbReference type="RefSeq" id="WP_066156294.1">
    <property type="nucleotide sequence ID" value="NZ_CP020814.1"/>
</dbReference>
<dbReference type="CDD" id="cd00093">
    <property type="entry name" value="HTH_XRE"/>
    <property type="match status" value="1"/>
</dbReference>
<proteinExistence type="predicted"/>
<name>A0A1X9MEL5_9BACI</name>
<dbReference type="AlphaFoldDB" id="A0A1X9MEL5"/>
<keyword evidence="3" id="KW-1185">Reference proteome</keyword>
<evidence type="ECO:0000313" key="3">
    <source>
        <dbReference type="Proteomes" id="UP000193006"/>
    </source>
</evidence>
<protein>
    <recommendedName>
        <fullName evidence="1">HTH cro/C1-type domain-containing protein</fullName>
    </recommendedName>
</protein>
<dbReference type="Proteomes" id="UP000193006">
    <property type="component" value="Chromosome"/>
</dbReference>
<dbReference type="STRING" id="199441.BkAM31D_19565"/>
<gene>
    <name evidence="2" type="ORF">BkAM31D_19565</name>
</gene>
<dbReference type="InterPro" id="IPR001387">
    <property type="entry name" value="Cro/C1-type_HTH"/>
</dbReference>